<proteinExistence type="predicted"/>
<feature type="region of interest" description="Disordered" evidence="1">
    <location>
        <begin position="60"/>
        <end position="82"/>
    </location>
</feature>
<dbReference type="EMBL" id="JAHHUM010001811">
    <property type="protein sequence ID" value="KAK5608433.1"/>
    <property type="molecule type" value="Genomic_DNA"/>
</dbReference>
<evidence type="ECO:0000313" key="3">
    <source>
        <dbReference type="Proteomes" id="UP001311232"/>
    </source>
</evidence>
<dbReference type="Proteomes" id="UP001311232">
    <property type="component" value="Unassembled WGS sequence"/>
</dbReference>
<gene>
    <name evidence="2" type="ORF">CRENBAI_025533</name>
</gene>
<accession>A0AAV9RHN9</accession>
<comment type="caution">
    <text evidence="2">The sequence shown here is derived from an EMBL/GenBank/DDBJ whole genome shotgun (WGS) entry which is preliminary data.</text>
</comment>
<protein>
    <submittedName>
        <fullName evidence="2">Uncharacterized protein</fullName>
    </submittedName>
</protein>
<organism evidence="2 3">
    <name type="scientific">Crenichthys baileyi</name>
    <name type="common">White River springfish</name>
    <dbReference type="NCBI Taxonomy" id="28760"/>
    <lineage>
        <taxon>Eukaryota</taxon>
        <taxon>Metazoa</taxon>
        <taxon>Chordata</taxon>
        <taxon>Craniata</taxon>
        <taxon>Vertebrata</taxon>
        <taxon>Euteleostomi</taxon>
        <taxon>Actinopterygii</taxon>
        <taxon>Neopterygii</taxon>
        <taxon>Teleostei</taxon>
        <taxon>Neoteleostei</taxon>
        <taxon>Acanthomorphata</taxon>
        <taxon>Ovalentaria</taxon>
        <taxon>Atherinomorphae</taxon>
        <taxon>Cyprinodontiformes</taxon>
        <taxon>Goodeidae</taxon>
        <taxon>Crenichthys</taxon>
    </lineage>
</organism>
<feature type="compositionally biased region" description="Basic and acidic residues" evidence="1">
    <location>
        <begin position="60"/>
        <end position="70"/>
    </location>
</feature>
<keyword evidence="3" id="KW-1185">Reference proteome</keyword>
<evidence type="ECO:0000313" key="2">
    <source>
        <dbReference type="EMBL" id="KAK5608433.1"/>
    </source>
</evidence>
<evidence type="ECO:0000256" key="1">
    <source>
        <dbReference type="SAM" id="MobiDB-lite"/>
    </source>
</evidence>
<name>A0AAV9RHN9_9TELE</name>
<reference evidence="2 3" key="1">
    <citation type="submission" date="2021-06" db="EMBL/GenBank/DDBJ databases">
        <authorList>
            <person name="Palmer J.M."/>
        </authorList>
    </citation>
    <scope>NUCLEOTIDE SEQUENCE [LARGE SCALE GENOMIC DNA]</scope>
    <source>
        <strain evidence="2 3">MEX-2019</strain>
        <tissue evidence="2">Muscle</tissue>
    </source>
</reference>
<dbReference type="AlphaFoldDB" id="A0AAV9RHN9"/>
<sequence>MLTQLITAQQSLILRKQQVATVERNSKPPAQYEQPFPVTNGRFETTEQTHKTPEALAQEHQVKNQLERQNRNKAAGPDGISPRVVKTCTEQLCEDYVL</sequence>